<dbReference type="EMBL" id="MEXH01000025">
    <property type="protein sequence ID" value="OGC91992.1"/>
    <property type="molecule type" value="Genomic_DNA"/>
</dbReference>
<comment type="caution">
    <text evidence="3">The sequence shown here is derived from an EMBL/GenBank/DDBJ whole genome shotgun (WGS) entry which is preliminary data.</text>
</comment>
<keyword evidence="2" id="KW-1133">Transmembrane helix</keyword>
<feature type="transmembrane region" description="Helical" evidence="2">
    <location>
        <begin position="63"/>
        <end position="87"/>
    </location>
</feature>
<evidence type="ECO:0000313" key="3">
    <source>
        <dbReference type="EMBL" id="OGC91992.1"/>
    </source>
</evidence>
<keyword evidence="2" id="KW-0472">Membrane</keyword>
<reference evidence="3 4" key="1">
    <citation type="journal article" date="2016" name="Nat. Commun.">
        <title>Thousands of microbial genomes shed light on interconnected biogeochemical processes in an aquifer system.</title>
        <authorList>
            <person name="Anantharaman K."/>
            <person name="Brown C.T."/>
            <person name="Hug L.A."/>
            <person name="Sharon I."/>
            <person name="Castelle C.J."/>
            <person name="Probst A.J."/>
            <person name="Thomas B.C."/>
            <person name="Singh A."/>
            <person name="Wilkins M.J."/>
            <person name="Karaoz U."/>
            <person name="Brodie E.L."/>
            <person name="Williams K.H."/>
            <person name="Hubbard S.S."/>
            <person name="Banfield J.F."/>
        </authorList>
    </citation>
    <scope>NUCLEOTIDE SEQUENCE [LARGE SCALE GENOMIC DNA]</scope>
</reference>
<evidence type="ECO:0000256" key="1">
    <source>
        <dbReference type="SAM" id="MobiDB-lite"/>
    </source>
</evidence>
<protein>
    <submittedName>
        <fullName evidence="3">Uncharacterized protein</fullName>
    </submittedName>
</protein>
<evidence type="ECO:0000256" key="2">
    <source>
        <dbReference type="SAM" id="Phobius"/>
    </source>
</evidence>
<dbReference type="Proteomes" id="UP000178176">
    <property type="component" value="Unassembled WGS sequence"/>
</dbReference>
<name>A0A1F4YDI7_9BACT</name>
<gene>
    <name evidence="3" type="ORF">A2876_05215</name>
</gene>
<sequence>MAAKKSRRVEERESMSGDLAVVEAKPEGPKKTEGFWMSVGWVFLLLGGLAHMLPAQMEPLLKWAAWGVTLQTAVGTVSVVIALYYLLGE</sequence>
<feature type="region of interest" description="Disordered" evidence="1">
    <location>
        <begin position="1"/>
        <end position="30"/>
    </location>
</feature>
<feature type="transmembrane region" description="Helical" evidence="2">
    <location>
        <begin position="35"/>
        <end position="57"/>
    </location>
</feature>
<dbReference type="AlphaFoldDB" id="A0A1F4YDI7"/>
<keyword evidence="2" id="KW-0812">Transmembrane</keyword>
<organism evidence="3 4">
    <name type="scientific">Candidatus Amesbacteria bacterium RIFCSPHIGHO2_01_FULL_48_32b</name>
    <dbReference type="NCBI Taxonomy" id="1797253"/>
    <lineage>
        <taxon>Bacteria</taxon>
        <taxon>Candidatus Amesiibacteriota</taxon>
    </lineage>
</organism>
<accession>A0A1F4YDI7</accession>
<proteinExistence type="predicted"/>
<evidence type="ECO:0000313" key="4">
    <source>
        <dbReference type="Proteomes" id="UP000178176"/>
    </source>
</evidence>